<evidence type="ECO:0000256" key="1">
    <source>
        <dbReference type="ARBA" id="ARBA00004651"/>
    </source>
</evidence>
<evidence type="ECO:0000256" key="7">
    <source>
        <dbReference type="SAM" id="Phobius"/>
    </source>
</evidence>
<keyword evidence="11" id="KW-1185">Reference proteome</keyword>
<reference evidence="10 11" key="1">
    <citation type="submission" date="2018-08" db="EMBL/GenBank/DDBJ databases">
        <title>Genomic Encyclopedia of Type Strains, Phase IV (KMG-IV): sequencing the most valuable type-strain genomes for metagenomic binning, comparative biology and taxonomic classification.</title>
        <authorList>
            <person name="Goeker M."/>
        </authorList>
    </citation>
    <scope>NUCLEOTIDE SEQUENCE [LARGE SCALE GENOMIC DNA]</scope>
    <source>
        <strain evidence="10 11">DSM 25527</strain>
    </source>
</reference>
<dbReference type="InterPro" id="IPR051447">
    <property type="entry name" value="Lipoprotein-release_system"/>
</dbReference>
<accession>A0A397P483</accession>
<evidence type="ECO:0000256" key="4">
    <source>
        <dbReference type="ARBA" id="ARBA00022692"/>
    </source>
</evidence>
<protein>
    <submittedName>
        <fullName evidence="10">Lipoprotein-releasing system permease protein</fullName>
    </submittedName>
</protein>
<organism evidence="10 11">
    <name type="scientific">Hephaestia caeni</name>
    <dbReference type="NCBI Taxonomy" id="645617"/>
    <lineage>
        <taxon>Bacteria</taxon>
        <taxon>Pseudomonadati</taxon>
        <taxon>Pseudomonadota</taxon>
        <taxon>Alphaproteobacteria</taxon>
        <taxon>Sphingomonadales</taxon>
        <taxon>Sphingomonadaceae</taxon>
        <taxon>Hephaestia</taxon>
    </lineage>
</organism>
<evidence type="ECO:0000313" key="11">
    <source>
        <dbReference type="Proteomes" id="UP000266568"/>
    </source>
</evidence>
<dbReference type="Pfam" id="PF02687">
    <property type="entry name" value="FtsX"/>
    <property type="match status" value="1"/>
</dbReference>
<evidence type="ECO:0000256" key="3">
    <source>
        <dbReference type="ARBA" id="ARBA00022475"/>
    </source>
</evidence>
<feature type="transmembrane region" description="Helical" evidence="7">
    <location>
        <begin position="21"/>
        <end position="48"/>
    </location>
</feature>
<dbReference type="OrthoDB" id="9808461at2"/>
<keyword evidence="4 7" id="KW-0812">Transmembrane</keyword>
<dbReference type="GO" id="GO:0044874">
    <property type="term" value="P:lipoprotein localization to outer membrane"/>
    <property type="evidence" value="ECO:0007669"/>
    <property type="project" value="TreeGrafter"/>
</dbReference>
<feature type="transmembrane region" description="Helical" evidence="7">
    <location>
        <begin position="269"/>
        <end position="294"/>
    </location>
</feature>
<feature type="domain" description="ABC3 transporter permease C-terminal" evidence="8">
    <location>
        <begin position="273"/>
        <end position="404"/>
    </location>
</feature>
<feature type="domain" description="MacB-like periplasmic core" evidence="9">
    <location>
        <begin position="29"/>
        <end position="240"/>
    </location>
</feature>
<keyword evidence="3" id="KW-1003">Cell membrane</keyword>
<evidence type="ECO:0000256" key="6">
    <source>
        <dbReference type="ARBA" id="ARBA00023136"/>
    </source>
</evidence>
<sequence length="413" mass="43355">MLSRFERMLIGRYLLPGVGGRIVLLVAAIGMLGVTIGVASLILVMSVMNGAEARLVQQFASIDGDASVTRPGEFLQDWRQLAAAAQATPGVVSAGPAIERDVVASVNGRTYAADLQGLPPDRLATNPLVQPGQALVTGHAPQGDGEVVIGSGLAEQLGVYVGEPVSLMMVRFEPDGGIDTDFYSFRLAGIFHSDNAKYDSTRIVATMPAVQRMVGAGDVVSRIDVKTRDSEHADRILAPLKAKLAGKATLQTWREMNKALFDALAVEHVGMFIVLSLVVLVALFNIMSSLVMLVRSRHREIAIVRTMGASRASVIRIFVAVGSVIGGIGTVVGLAIGLGLVFSKAPLSAALGAQMASNAAPSGYGIFLDMPFIIGPLELVGIVVMTLVGTVLATLFPATRAAAVDPAEVLRYE</sequence>
<dbReference type="RefSeq" id="WP_119035497.1">
    <property type="nucleotide sequence ID" value="NZ_QXDC01000003.1"/>
</dbReference>
<keyword evidence="5 7" id="KW-1133">Transmembrane helix</keyword>
<name>A0A397P483_9SPHN</name>
<gene>
    <name evidence="10" type="ORF">DFR49_1894</name>
</gene>
<dbReference type="AlphaFoldDB" id="A0A397P483"/>
<proteinExistence type="inferred from homology"/>
<dbReference type="GO" id="GO:0098797">
    <property type="term" value="C:plasma membrane protein complex"/>
    <property type="evidence" value="ECO:0007669"/>
    <property type="project" value="TreeGrafter"/>
</dbReference>
<keyword evidence="6 7" id="KW-0472">Membrane</keyword>
<evidence type="ECO:0000313" key="10">
    <source>
        <dbReference type="EMBL" id="RIA43668.1"/>
    </source>
</evidence>
<feature type="transmembrane region" description="Helical" evidence="7">
    <location>
        <begin position="372"/>
        <end position="396"/>
    </location>
</feature>
<dbReference type="EMBL" id="QXDC01000003">
    <property type="protein sequence ID" value="RIA43668.1"/>
    <property type="molecule type" value="Genomic_DNA"/>
</dbReference>
<comment type="similarity">
    <text evidence="2">Belongs to the ABC-4 integral membrane protein family. LolC/E subfamily.</text>
</comment>
<evidence type="ECO:0000259" key="9">
    <source>
        <dbReference type="Pfam" id="PF12704"/>
    </source>
</evidence>
<evidence type="ECO:0000259" key="8">
    <source>
        <dbReference type="Pfam" id="PF02687"/>
    </source>
</evidence>
<evidence type="ECO:0000256" key="2">
    <source>
        <dbReference type="ARBA" id="ARBA00005236"/>
    </source>
</evidence>
<dbReference type="PANTHER" id="PTHR30489:SF0">
    <property type="entry name" value="LIPOPROTEIN-RELEASING SYSTEM TRANSMEMBRANE PROTEIN LOLE"/>
    <property type="match status" value="1"/>
</dbReference>
<dbReference type="Pfam" id="PF12704">
    <property type="entry name" value="MacB_PCD"/>
    <property type="match status" value="1"/>
</dbReference>
<dbReference type="Proteomes" id="UP000266568">
    <property type="component" value="Unassembled WGS sequence"/>
</dbReference>
<dbReference type="InterPro" id="IPR003838">
    <property type="entry name" value="ABC3_permease_C"/>
</dbReference>
<dbReference type="InterPro" id="IPR025857">
    <property type="entry name" value="MacB_PCD"/>
</dbReference>
<comment type="subcellular location">
    <subcellularLocation>
        <location evidence="1">Cell membrane</location>
        <topology evidence="1">Multi-pass membrane protein</topology>
    </subcellularLocation>
</comment>
<comment type="caution">
    <text evidence="10">The sequence shown here is derived from an EMBL/GenBank/DDBJ whole genome shotgun (WGS) entry which is preliminary data.</text>
</comment>
<feature type="transmembrane region" description="Helical" evidence="7">
    <location>
        <begin position="315"/>
        <end position="342"/>
    </location>
</feature>
<keyword evidence="10" id="KW-0449">Lipoprotein</keyword>
<evidence type="ECO:0000256" key="5">
    <source>
        <dbReference type="ARBA" id="ARBA00022989"/>
    </source>
</evidence>
<dbReference type="PANTHER" id="PTHR30489">
    <property type="entry name" value="LIPOPROTEIN-RELEASING SYSTEM TRANSMEMBRANE PROTEIN LOLE"/>
    <property type="match status" value="1"/>
</dbReference>